<protein>
    <recommendedName>
        <fullName evidence="2">F-box domain-containing protein</fullName>
    </recommendedName>
</protein>
<reference evidence="3 4" key="2">
    <citation type="journal article" date="2017" name="Genome Biol.">
        <title>New reference genome sequences of hot pepper reveal the massive evolution of plant disease-resistance genes by retroduplication.</title>
        <authorList>
            <person name="Kim S."/>
            <person name="Park J."/>
            <person name="Yeom S.I."/>
            <person name="Kim Y.M."/>
            <person name="Seo E."/>
            <person name="Kim K.T."/>
            <person name="Kim M.S."/>
            <person name="Lee J.M."/>
            <person name="Cheong K."/>
            <person name="Shin H.S."/>
            <person name="Kim S.B."/>
            <person name="Han K."/>
            <person name="Lee J."/>
            <person name="Park M."/>
            <person name="Lee H.A."/>
            <person name="Lee H.Y."/>
            <person name="Lee Y."/>
            <person name="Oh S."/>
            <person name="Lee J.H."/>
            <person name="Choi E."/>
            <person name="Choi E."/>
            <person name="Lee S.E."/>
            <person name="Jeon J."/>
            <person name="Kim H."/>
            <person name="Choi G."/>
            <person name="Song H."/>
            <person name="Lee J."/>
            <person name="Lee S.C."/>
            <person name="Kwon J.K."/>
            <person name="Lee H.Y."/>
            <person name="Koo N."/>
            <person name="Hong Y."/>
            <person name="Kim R.W."/>
            <person name="Kang W.H."/>
            <person name="Huh J.H."/>
            <person name="Kang B.C."/>
            <person name="Yang T.J."/>
            <person name="Lee Y.H."/>
            <person name="Bennetzen J.L."/>
            <person name="Choi D."/>
        </authorList>
    </citation>
    <scope>NUCLEOTIDE SEQUENCE [LARGE SCALE GENOMIC DNA]</scope>
    <source>
        <strain evidence="4">cv. CM334</strain>
    </source>
</reference>
<evidence type="ECO:0000313" key="3">
    <source>
        <dbReference type="EMBL" id="PHT77480.1"/>
    </source>
</evidence>
<dbReference type="InterPro" id="IPR001810">
    <property type="entry name" value="F-box_dom"/>
</dbReference>
<gene>
    <name evidence="3" type="ORF">T459_21002</name>
</gene>
<feature type="region of interest" description="Disordered" evidence="1">
    <location>
        <begin position="1"/>
        <end position="35"/>
    </location>
</feature>
<proteinExistence type="predicted"/>
<organism evidence="3 4">
    <name type="scientific">Capsicum annuum</name>
    <name type="common">Capsicum pepper</name>
    <dbReference type="NCBI Taxonomy" id="4072"/>
    <lineage>
        <taxon>Eukaryota</taxon>
        <taxon>Viridiplantae</taxon>
        <taxon>Streptophyta</taxon>
        <taxon>Embryophyta</taxon>
        <taxon>Tracheophyta</taxon>
        <taxon>Spermatophyta</taxon>
        <taxon>Magnoliopsida</taxon>
        <taxon>eudicotyledons</taxon>
        <taxon>Gunneridae</taxon>
        <taxon>Pentapetalae</taxon>
        <taxon>asterids</taxon>
        <taxon>lamiids</taxon>
        <taxon>Solanales</taxon>
        <taxon>Solanaceae</taxon>
        <taxon>Solanoideae</taxon>
        <taxon>Capsiceae</taxon>
        <taxon>Capsicum</taxon>
    </lineage>
</organism>
<dbReference type="Proteomes" id="UP000222542">
    <property type="component" value="Unassembled WGS sequence"/>
</dbReference>
<keyword evidence="4" id="KW-1185">Reference proteome</keyword>
<dbReference type="EMBL" id="AYRZ02000007">
    <property type="protein sequence ID" value="PHT77480.1"/>
    <property type="molecule type" value="Genomic_DNA"/>
</dbReference>
<accession>A0A2G2Z647</accession>
<dbReference type="Pfam" id="PF00646">
    <property type="entry name" value="F-box"/>
    <property type="match status" value="1"/>
</dbReference>
<evidence type="ECO:0000259" key="2">
    <source>
        <dbReference type="Pfam" id="PF00646"/>
    </source>
</evidence>
<dbReference type="Gramene" id="PHT77480">
    <property type="protein sequence ID" value="PHT77480"/>
    <property type="gene ID" value="T459_21002"/>
</dbReference>
<feature type="domain" description="F-box" evidence="2">
    <location>
        <begin position="40"/>
        <end position="67"/>
    </location>
</feature>
<feature type="compositionally biased region" description="Basic residues" evidence="1">
    <location>
        <begin position="1"/>
        <end position="11"/>
    </location>
</feature>
<comment type="caution">
    <text evidence="3">The sequence shown here is derived from an EMBL/GenBank/DDBJ whole genome shotgun (WGS) entry which is preliminary data.</text>
</comment>
<evidence type="ECO:0000313" key="4">
    <source>
        <dbReference type="Proteomes" id="UP000222542"/>
    </source>
</evidence>
<evidence type="ECO:0000256" key="1">
    <source>
        <dbReference type="SAM" id="MobiDB-lite"/>
    </source>
</evidence>
<reference evidence="3 4" key="1">
    <citation type="journal article" date="2014" name="Nat. Genet.">
        <title>Genome sequence of the hot pepper provides insights into the evolution of pungency in Capsicum species.</title>
        <authorList>
            <person name="Kim S."/>
            <person name="Park M."/>
            <person name="Yeom S.I."/>
            <person name="Kim Y.M."/>
            <person name="Lee J.M."/>
            <person name="Lee H.A."/>
            <person name="Seo E."/>
            <person name="Choi J."/>
            <person name="Cheong K."/>
            <person name="Kim K.T."/>
            <person name="Jung K."/>
            <person name="Lee G.W."/>
            <person name="Oh S.K."/>
            <person name="Bae C."/>
            <person name="Kim S.B."/>
            <person name="Lee H.Y."/>
            <person name="Kim S.Y."/>
            <person name="Kim M.S."/>
            <person name="Kang B.C."/>
            <person name="Jo Y.D."/>
            <person name="Yang H.B."/>
            <person name="Jeong H.J."/>
            <person name="Kang W.H."/>
            <person name="Kwon J.K."/>
            <person name="Shin C."/>
            <person name="Lim J.Y."/>
            <person name="Park J.H."/>
            <person name="Huh J.H."/>
            <person name="Kim J.S."/>
            <person name="Kim B.D."/>
            <person name="Cohen O."/>
            <person name="Paran I."/>
            <person name="Suh M.C."/>
            <person name="Lee S.B."/>
            <person name="Kim Y.K."/>
            <person name="Shin Y."/>
            <person name="Noh S.J."/>
            <person name="Park J."/>
            <person name="Seo Y.S."/>
            <person name="Kwon S.Y."/>
            <person name="Kim H.A."/>
            <person name="Park J.M."/>
            <person name="Kim H.J."/>
            <person name="Choi S.B."/>
            <person name="Bosland P.W."/>
            <person name="Reeves G."/>
            <person name="Jo S.H."/>
            <person name="Lee B.W."/>
            <person name="Cho H.T."/>
            <person name="Choi H.S."/>
            <person name="Lee M.S."/>
            <person name="Yu Y."/>
            <person name="Do Choi Y."/>
            <person name="Park B.S."/>
            <person name="van Deynze A."/>
            <person name="Ashrafi H."/>
            <person name="Hill T."/>
            <person name="Kim W.T."/>
            <person name="Pai H.S."/>
            <person name="Ahn H.K."/>
            <person name="Yeam I."/>
            <person name="Giovannoni J.J."/>
            <person name="Rose J.K."/>
            <person name="Sorensen I."/>
            <person name="Lee S.J."/>
            <person name="Kim R.W."/>
            <person name="Choi I.Y."/>
            <person name="Choi B.S."/>
            <person name="Lim J.S."/>
            <person name="Lee Y.H."/>
            <person name="Choi D."/>
        </authorList>
    </citation>
    <scope>NUCLEOTIDE SEQUENCE [LARGE SCALE GENOMIC DNA]</scope>
    <source>
        <strain evidence="4">cv. CM334</strain>
    </source>
</reference>
<sequence length="109" mass="11717">MDETAKRHRTGGKVGGGSNGEKGGGSSNGNFEPSMGRFTDHIIINVLEKMDLTSICTAACVSPTFSFVFAYRLPFVSSSDLSALASTASPNIHVEIQKEEEEEKKDLFT</sequence>
<name>A0A2G2Z647_CAPAN</name>
<feature type="compositionally biased region" description="Gly residues" evidence="1">
    <location>
        <begin position="12"/>
        <end position="27"/>
    </location>
</feature>
<dbReference type="AlphaFoldDB" id="A0A2G2Z647"/>